<feature type="compositionally biased region" description="Polar residues" evidence="1">
    <location>
        <begin position="1"/>
        <end position="14"/>
    </location>
</feature>
<accession>A0AAE1ERJ4</accession>
<feature type="compositionally biased region" description="Basic and acidic residues" evidence="1">
    <location>
        <begin position="16"/>
        <end position="37"/>
    </location>
</feature>
<gene>
    <name evidence="2" type="ORF">Pcinc_033757</name>
</gene>
<dbReference type="EMBL" id="JAWQEG010004799">
    <property type="protein sequence ID" value="KAK3860174.1"/>
    <property type="molecule type" value="Genomic_DNA"/>
</dbReference>
<name>A0AAE1ERJ4_PETCI</name>
<dbReference type="AlphaFoldDB" id="A0AAE1ERJ4"/>
<evidence type="ECO:0000313" key="2">
    <source>
        <dbReference type="EMBL" id="KAK3860174.1"/>
    </source>
</evidence>
<feature type="region of interest" description="Disordered" evidence="1">
    <location>
        <begin position="1"/>
        <end position="37"/>
    </location>
</feature>
<organism evidence="2 3">
    <name type="scientific">Petrolisthes cinctipes</name>
    <name type="common">Flat porcelain crab</name>
    <dbReference type="NCBI Taxonomy" id="88211"/>
    <lineage>
        <taxon>Eukaryota</taxon>
        <taxon>Metazoa</taxon>
        <taxon>Ecdysozoa</taxon>
        <taxon>Arthropoda</taxon>
        <taxon>Crustacea</taxon>
        <taxon>Multicrustacea</taxon>
        <taxon>Malacostraca</taxon>
        <taxon>Eumalacostraca</taxon>
        <taxon>Eucarida</taxon>
        <taxon>Decapoda</taxon>
        <taxon>Pleocyemata</taxon>
        <taxon>Anomura</taxon>
        <taxon>Galatheoidea</taxon>
        <taxon>Porcellanidae</taxon>
        <taxon>Petrolisthes</taxon>
    </lineage>
</organism>
<reference evidence="2" key="1">
    <citation type="submission" date="2023-10" db="EMBL/GenBank/DDBJ databases">
        <title>Genome assemblies of two species of porcelain crab, Petrolisthes cinctipes and Petrolisthes manimaculis (Anomura: Porcellanidae).</title>
        <authorList>
            <person name="Angst P."/>
        </authorList>
    </citation>
    <scope>NUCLEOTIDE SEQUENCE</scope>
    <source>
        <strain evidence="2">PB745_01</strain>
        <tissue evidence="2">Gill</tissue>
    </source>
</reference>
<sequence>MTGGDTSPSLQIQTAEMEHDPKKQGPIESLKDDHNTDHLWGTRMMDQMQGKMIQDSRRLLPDQETCML</sequence>
<keyword evidence="3" id="KW-1185">Reference proteome</keyword>
<evidence type="ECO:0000256" key="1">
    <source>
        <dbReference type="SAM" id="MobiDB-lite"/>
    </source>
</evidence>
<protein>
    <submittedName>
        <fullName evidence="2">Uncharacterized protein</fullName>
    </submittedName>
</protein>
<dbReference type="Proteomes" id="UP001286313">
    <property type="component" value="Unassembled WGS sequence"/>
</dbReference>
<proteinExistence type="predicted"/>
<comment type="caution">
    <text evidence="2">The sequence shown here is derived from an EMBL/GenBank/DDBJ whole genome shotgun (WGS) entry which is preliminary data.</text>
</comment>
<evidence type="ECO:0000313" key="3">
    <source>
        <dbReference type="Proteomes" id="UP001286313"/>
    </source>
</evidence>